<keyword evidence="2" id="KW-1185">Reference proteome</keyword>
<evidence type="ECO:0000313" key="2">
    <source>
        <dbReference type="Proteomes" id="UP000248039"/>
    </source>
</evidence>
<organism evidence="1 2">
    <name type="scientific">Streptomyces tateyamensis</name>
    <dbReference type="NCBI Taxonomy" id="565073"/>
    <lineage>
        <taxon>Bacteria</taxon>
        <taxon>Bacillati</taxon>
        <taxon>Actinomycetota</taxon>
        <taxon>Actinomycetes</taxon>
        <taxon>Kitasatosporales</taxon>
        <taxon>Streptomycetaceae</taxon>
        <taxon>Streptomyces</taxon>
    </lineage>
</organism>
<comment type="caution">
    <text evidence="1">The sequence shown here is derived from an EMBL/GenBank/DDBJ whole genome shotgun (WGS) entry which is preliminary data.</text>
</comment>
<protein>
    <submittedName>
        <fullName evidence="1">Uncharacterized protein</fullName>
    </submittedName>
</protein>
<accession>A0A2V4P6G3</accession>
<dbReference type="EMBL" id="PYBW01000049">
    <property type="protein sequence ID" value="PYC78616.1"/>
    <property type="molecule type" value="Genomic_DNA"/>
</dbReference>
<gene>
    <name evidence="1" type="ORF">C7C46_16080</name>
</gene>
<evidence type="ECO:0000313" key="1">
    <source>
        <dbReference type="EMBL" id="PYC78616.1"/>
    </source>
</evidence>
<dbReference type="AlphaFoldDB" id="A0A2V4P6G3"/>
<sequence length="71" mass="8147">MAQDVHHTRYCQTCGTPVTDGPVGGYVCPQCYRVEEPLLADLARKEWRRDKKSRIAAARDIWEREGLLSNE</sequence>
<reference evidence="1 2" key="1">
    <citation type="submission" date="2018-03" db="EMBL/GenBank/DDBJ databases">
        <title>Bioinformatic expansion and discovery of thiopeptide antibiotics.</title>
        <authorList>
            <person name="Schwalen C.J."/>
            <person name="Hudson G.A."/>
            <person name="Mitchell D.A."/>
        </authorList>
    </citation>
    <scope>NUCLEOTIDE SEQUENCE [LARGE SCALE GENOMIC DNA]</scope>
    <source>
        <strain evidence="1 2">ATCC 21389</strain>
    </source>
</reference>
<proteinExistence type="predicted"/>
<name>A0A2V4P6G3_9ACTN</name>
<dbReference type="Proteomes" id="UP000248039">
    <property type="component" value="Unassembled WGS sequence"/>
</dbReference>